<dbReference type="Pfam" id="PF08661">
    <property type="entry name" value="Rep_fac-A_3"/>
    <property type="match status" value="1"/>
</dbReference>
<keyword evidence="6" id="KW-1185">Reference proteome</keyword>
<accession>A0A139HI78</accession>
<protein>
    <submittedName>
        <fullName evidence="5">Uncharacterized protein</fullName>
    </submittedName>
</protein>
<feature type="region of interest" description="Disordered" evidence="4">
    <location>
        <begin position="64"/>
        <end position="93"/>
    </location>
</feature>
<comment type="similarity">
    <text evidence="2">Belongs to the replication factor A protein 3 family.</text>
</comment>
<evidence type="ECO:0000256" key="3">
    <source>
        <dbReference type="ARBA" id="ARBA00023242"/>
    </source>
</evidence>
<dbReference type="GO" id="GO:0006281">
    <property type="term" value="P:DNA repair"/>
    <property type="evidence" value="ECO:0007669"/>
    <property type="project" value="InterPro"/>
</dbReference>
<evidence type="ECO:0000313" key="5">
    <source>
        <dbReference type="EMBL" id="KXT02184.1"/>
    </source>
</evidence>
<dbReference type="Proteomes" id="UP000070133">
    <property type="component" value="Unassembled WGS sequence"/>
</dbReference>
<dbReference type="Gene3D" id="2.40.50.140">
    <property type="entry name" value="Nucleic acid-binding proteins"/>
    <property type="match status" value="1"/>
</dbReference>
<dbReference type="InterPro" id="IPR013970">
    <property type="entry name" value="Rfa2"/>
</dbReference>
<evidence type="ECO:0000256" key="4">
    <source>
        <dbReference type="SAM" id="MobiDB-lite"/>
    </source>
</evidence>
<dbReference type="OrthoDB" id="188186at2759"/>
<sequence>MAEATPRINAEFLEHFSHKTVRIVGKVRQIRGETAVIDAKGSITLHLNKARFRRRISMKHCSTDTFLPGLPSSKQPRDRNHRESATRSQRQGLGKYRLWPGEQHWYADADADTSPRETPGARKGRMCYMLTEMLSSDFNAIDAVVDATHRYHELFYPKHE</sequence>
<reference evidence="5 6" key="1">
    <citation type="submission" date="2015-07" db="EMBL/GenBank/DDBJ databases">
        <title>Comparative genomics of the Sigatoka disease complex on banana suggests a link between parallel evolutionary changes in Pseudocercospora fijiensis and Pseudocercospora eumusae and increased virulence on the banana host.</title>
        <authorList>
            <person name="Chang T.-C."/>
            <person name="Salvucci A."/>
            <person name="Crous P.W."/>
            <person name="Stergiopoulos I."/>
        </authorList>
    </citation>
    <scope>NUCLEOTIDE SEQUENCE [LARGE SCALE GENOMIC DNA]</scope>
    <source>
        <strain evidence="5 6">CBS 114824</strain>
    </source>
</reference>
<gene>
    <name evidence="5" type="ORF">AC578_5963</name>
</gene>
<keyword evidence="3" id="KW-0539">Nucleus</keyword>
<dbReference type="AlphaFoldDB" id="A0A139HI78"/>
<dbReference type="GO" id="GO:0003677">
    <property type="term" value="F:DNA binding"/>
    <property type="evidence" value="ECO:0007669"/>
    <property type="project" value="InterPro"/>
</dbReference>
<dbReference type="GO" id="GO:0006260">
    <property type="term" value="P:DNA replication"/>
    <property type="evidence" value="ECO:0007669"/>
    <property type="project" value="InterPro"/>
</dbReference>
<feature type="compositionally biased region" description="Basic and acidic residues" evidence="4">
    <location>
        <begin position="75"/>
        <end position="85"/>
    </location>
</feature>
<name>A0A139HI78_9PEZI</name>
<dbReference type="STRING" id="321146.A0A139HI78"/>
<dbReference type="GO" id="GO:0006310">
    <property type="term" value="P:DNA recombination"/>
    <property type="evidence" value="ECO:0007669"/>
    <property type="project" value="InterPro"/>
</dbReference>
<comment type="caution">
    <text evidence="5">The sequence shown here is derived from an EMBL/GenBank/DDBJ whole genome shotgun (WGS) entry which is preliminary data.</text>
</comment>
<organism evidence="5 6">
    <name type="scientific">Pseudocercospora eumusae</name>
    <dbReference type="NCBI Taxonomy" id="321146"/>
    <lineage>
        <taxon>Eukaryota</taxon>
        <taxon>Fungi</taxon>
        <taxon>Dikarya</taxon>
        <taxon>Ascomycota</taxon>
        <taxon>Pezizomycotina</taxon>
        <taxon>Dothideomycetes</taxon>
        <taxon>Dothideomycetidae</taxon>
        <taxon>Mycosphaerellales</taxon>
        <taxon>Mycosphaerellaceae</taxon>
        <taxon>Pseudocercospora</taxon>
    </lineage>
</organism>
<evidence type="ECO:0000256" key="2">
    <source>
        <dbReference type="ARBA" id="ARBA00009761"/>
    </source>
</evidence>
<dbReference type="InterPro" id="IPR012340">
    <property type="entry name" value="NA-bd_OB-fold"/>
</dbReference>
<dbReference type="EMBL" id="LFZN01000045">
    <property type="protein sequence ID" value="KXT02184.1"/>
    <property type="molecule type" value="Genomic_DNA"/>
</dbReference>
<evidence type="ECO:0000256" key="1">
    <source>
        <dbReference type="ARBA" id="ARBA00004123"/>
    </source>
</evidence>
<comment type="subcellular location">
    <subcellularLocation>
        <location evidence="1">Nucleus</location>
    </subcellularLocation>
</comment>
<proteinExistence type="inferred from homology"/>
<evidence type="ECO:0000313" key="6">
    <source>
        <dbReference type="Proteomes" id="UP000070133"/>
    </source>
</evidence>
<dbReference type="GO" id="GO:0031981">
    <property type="term" value="C:nuclear lumen"/>
    <property type="evidence" value="ECO:0007669"/>
    <property type="project" value="UniProtKB-ARBA"/>
</dbReference>